<keyword evidence="2" id="KW-0472">Membrane</keyword>
<evidence type="ECO:0000313" key="3">
    <source>
        <dbReference type="Proteomes" id="UP000887575"/>
    </source>
</evidence>
<proteinExistence type="predicted"/>
<keyword evidence="3" id="KW-1185">Reference proteome</keyword>
<keyword evidence="2" id="KW-1133">Transmembrane helix</keyword>
<evidence type="ECO:0000256" key="2">
    <source>
        <dbReference type="SAM" id="Phobius"/>
    </source>
</evidence>
<name>A0AAF3EJ13_9BILA</name>
<feature type="compositionally biased region" description="Polar residues" evidence="1">
    <location>
        <begin position="58"/>
        <end position="67"/>
    </location>
</feature>
<protein>
    <submittedName>
        <fullName evidence="4">Uncharacterized protein</fullName>
    </submittedName>
</protein>
<dbReference type="Proteomes" id="UP000887575">
    <property type="component" value="Unassembled WGS sequence"/>
</dbReference>
<feature type="transmembrane region" description="Helical" evidence="2">
    <location>
        <begin position="161"/>
        <end position="181"/>
    </location>
</feature>
<evidence type="ECO:0000313" key="4">
    <source>
        <dbReference type="WBParaSite" id="MBELARI_LOCUS13926"/>
    </source>
</evidence>
<sequence length="184" mass="20673">MSRLQPGASLISIISPPAYEDIDRRVLGPAPPYSSLHSFITSTGPPAEFLEHPHHHTSNPVPSSFSADRNLFPRANSEAEGGNDNQPPPYQFRELSVVELDETAHQSEIDRSVDELARRRIERDNWIAERRAARRNNRGIISNWQTLHDDTLSAKADRREACRIVISVCIGTVCLGLYYYVIGL</sequence>
<dbReference type="AlphaFoldDB" id="A0AAF3EJ13"/>
<evidence type="ECO:0000256" key="1">
    <source>
        <dbReference type="SAM" id="MobiDB-lite"/>
    </source>
</evidence>
<reference evidence="4" key="1">
    <citation type="submission" date="2024-02" db="UniProtKB">
        <authorList>
            <consortium name="WormBaseParasite"/>
        </authorList>
    </citation>
    <scope>IDENTIFICATION</scope>
</reference>
<dbReference type="WBParaSite" id="MBELARI_LOCUS13926">
    <property type="protein sequence ID" value="MBELARI_LOCUS13926"/>
    <property type="gene ID" value="MBELARI_LOCUS13926"/>
</dbReference>
<feature type="region of interest" description="Disordered" evidence="1">
    <location>
        <begin position="44"/>
        <end position="69"/>
    </location>
</feature>
<accession>A0AAF3EJ13</accession>
<keyword evidence="2" id="KW-0812">Transmembrane</keyword>
<organism evidence="3 4">
    <name type="scientific">Mesorhabditis belari</name>
    <dbReference type="NCBI Taxonomy" id="2138241"/>
    <lineage>
        <taxon>Eukaryota</taxon>
        <taxon>Metazoa</taxon>
        <taxon>Ecdysozoa</taxon>
        <taxon>Nematoda</taxon>
        <taxon>Chromadorea</taxon>
        <taxon>Rhabditida</taxon>
        <taxon>Rhabditina</taxon>
        <taxon>Rhabditomorpha</taxon>
        <taxon>Rhabditoidea</taxon>
        <taxon>Rhabditidae</taxon>
        <taxon>Mesorhabditinae</taxon>
        <taxon>Mesorhabditis</taxon>
    </lineage>
</organism>